<evidence type="ECO:0000313" key="2">
    <source>
        <dbReference type="EMBL" id="ECZ8222601.1"/>
    </source>
</evidence>
<protein>
    <submittedName>
        <fullName evidence="2">Uncharacterized protein</fullName>
    </submittedName>
</protein>
<feature type="transmembrane region" description="Helical" evidence="1">
    <location>
        <begin position="81"/>
        <end position="103"/>
    </location>
</feature>
<evidence type="ECO:0000256" key="1">
    <source>
        <dbReference type="SAM" id="Phobius"/>
    </source>
</evidence>
<keyword evidence="1" id="KW-0812">Transmembrane</keyword>
<dbReference type="EMBL" id="AALHXZ010000036">
    <property type="protein sequence ID" value="ECZ8222601.1"/>
    <property type="molecule type" value="Genomic_DNA"/>
</dbReference>
<name>A0A625ERP1_SALER</name>
<keyword evidence="1" id="KW-0472">Membrane</keyword>
<comment type="caution">
    <text evidence="2">The sequence shown here is derived from an EMBL/GenBank/DDBJ whole genome shotgun (WGS) entry which is preliminary data.</text>
</comment>
<proteinExistence type="predicted"/>
<gene>
    <name evidence="2" type="ORF">F8625_20345</name>
</gene>
<accession>A0A625ERP1</accession>
<dbReference type="AlphaFoldDB" id="A0A625ERP1"/>
<keyword evidence="1" id="KW-1133">Transmembrane helix</keyword>
<sequence length="180" mass="21420">MKKDGRTFIRWFSFGCKSLFAVIGIGIAYYAAIGVFGLAYNPVSYYFSEWINWLQPKIKLPVTYNDCSLYLNDGTYSLGDYLMSVGYLLVMFLVQLYVAAYLLNKLYWSLMTQVIIYKEGRDFHRKYAGISSARFTRLLSEEEVDMELEDISRKHWEKWKQHYKSNMSYDEWKRKFKNVL</sequence>
<reference evidence="2" key="1">
    <citation type="submission" date="2019-10" db="EMBL/GenBank/DDBJ databases">
        <authorList>
            <consortium name="PulseNet: The National Subtyping Network for Foodborne Disease Surveillance"/>
            <person name="Tarr C.L."/>
            <person name="Trees E."/>
            <person name="Katz L.S."/>
            <person name="Carleton-Romer H.A."/>
            <person name="Stroika S."/>
            <person name="Kucerova Z."/>
            <person name="Roache K.F."/>
            <person name="Sabol A.L."/>
            <person name="Besser J."/>
            <person name="Gerner-Smidt P."/>
        </authorList>
    </citation>
    <scope>NUCLEOTIDE SEQUENCE</scope>
    <source>
        <strain evidence="2">PNUSAS096183</strain>
    </source>
</reference>
<organism evidence="2">
    <name type="scientific">Salmonella enterica</name>
    <name type="common">Salmonella choleraesuis</name>
    <dbReference type="NCBI Taxonomy" id="28901"/>
    <lineage>
        <taxon>Bacteria</taxon>
        <taxon>Pseudomonadati</taxon>
        <taxon>Pseudomonadota</taxon>
        <taxon>Gammaproteobacteria</taxon>
        <taxon>Enterobacterales</taxon>
        <taxon>Enterobacteriaceae</taxon>
        <taxon>Salmonella</taxon>
    </lineage>
</organism>
<feature type="transmembrane region" description="Helical" evidence="1">
    <location>
        <begin position="20"/>
        <end position="40"/>
    </location>
</feature>